<evidence type="ECO:0000259" key="1">
    <source>
        <dbReference type="Pfam" id="PF03732"/>
    </source>
</evidence>
<evidence type="ECO:0000313" key="2">
    <source>
        <dbReference type="EMBL" id="EKM49339.1"/>
    </source>
</evidence>
<accession>K5VS16</accession>
<protein>
    <recommendedName>
        <fullName evidence="1">Retrotransposon gag domain-containing protein</fullName>
    </recommendedName>
</protein>
<dbReference type="Proteomes" id="UP000008370">
    <property type="component" value="Unassembled WGS sequence"/>
</dbReference>
<dbReference type="EMBL" id="JH930483">
    <property type="protein sequence ID" value="EKM49339.1"/>
    <property type="molecule type" value="Genomic_DNA"/>
</dbReference>
<keyword evidence="3" id="KW-1185">Reference proteome</keyword>
<dbReference type="GeneID" id="18911692"/>
<dbReference type="HOGENOM" id="CLU_1415636_0_0_1"/>
<organism evidence="2 3">
    <name type="scientific">Phanerochaete carnosa (strain HHB-10118-sp)</name>
    <name type="common">White-rot fungus</name>
    <name type="synonym">Peniophora carnosa</name>
    <dbReference type="NCBI Taxonomy" id="650164"/>
    <lineage>
        <taxon>Eukaryota</taxon>
        <taxon>Fungi</taxon>
        <taxon>Dikarya</taxon>
        <taxon>Basidiomycota</taxon>
        <taxon>Agaricomycotina</taxon>
        <taxon>Agaricomycetes</taxon>
        <taxon>Polyporales</taxon>
        <taxon>Phanerochaetaceae</taxon>
        <taxon>Phanerochaete</taxon>
    </lineage>
</organism>
<gene>
    <name evidence="2" type="ORF">PHACADRAFT_201755</name>
</gene>
<name>K5VS16_PHACS</name>
<reference evidence="2 3" key="1">
    <citation type="journal article" date="2012" name="BMC Genomics">
        <title>Comparative genomics of the white-rot fungi, Phanerochaete carnosa and P. chrysosporium, to elucidate the genetic basis of the distinct wood types they colonize.</title>
        <authorList>
            <person name="Suzuki H."/>
            <person name="MacDonald J."/>
            <person name="Syed K."/>
            <person name="Salamov A."/>
            <person name="Hori C."/>
            <person name="Aerts A."/>
            <person name="Henrissat B."/>
            <person name="Wiebenga A."/>
            <person name="vanKuyk P.A."/>
            <person name="Barry K."/>
            <person name="Lindquist E."/>
            <person name="LaButti K."/>
            <person name="Lapidus A."/>
            <person name="Lucas S."/>
            <person name="Coutinho P."/>
            <person name="Gong Y."/>
            <person name="Samejima M."/>
            <person name="Mahadevan R."/>
            <person name="Abou-Zaid M."/>
            <person name="de Vries R.P."/>
            <person name="Igarashi K."/>
            <person name="Yadav J.S."/>
            <person name="Grigoriev I.V."/>
            <person name="Master E.R."/>
        </authorList>
    </citation>
    <scope>NUCLEOTIDE SEQUENCE [LARGE SCALE GENOMIC DNA]</scope>
    <source>
        <strain evidence="2 3">HHB-10118-sp</strain>
    </source>
</reference>
<proteinExistence type="predicted"/>
<dbReference type="RefSeq" id="XP_007402100.1">
    <property type="nucleotide sequence ID" value="XM_007402038.1"/>
</dbReference>
<feature type="domain" description="Retrotransposon gag" evidence="1">
    <location>
        <begin position="116"/>
        <end position="187"/>
    </location>
</feature>
<dbReference type="OrthoDB" id="2681631at2759"/>
<dbReference type="InParanoid" id="K5VS16"/>
<sequence>MPGATHNVMQVDDSDVITQLHAQIQALAQNNNNPRVGYEECLKSQVQAAHNRILLEAAHLSQKKKKVDAARPDTFDGSESKLDAFLHQLCLVFWADTNVYQDEDDHITYALFYMKAGQAQAWARRFMMQHGMDGTYMYISWQDFEEMLKILFGAADPTVNSVDKLQQRSMSADEYIVAFEEYKSYIHGMTRH</sequence>
<dbReference type="KEGG" id="pco:PHACADRAFT_201755"/>
<evidence type="ECO:0000313" key="3">
    <source>
        <dbReference type="Proteomes" id="UP000008370"/>
    </source>
</evidence>
<dbReference type="InterPro" id="IPR005162">
    <property type="entry name" value="Retrotrans_gag_dom"/>
</dbReference>
<dbReference type="Pfam" id="PF03732">
    <property type="entry name" value="Retrotrans_gag"/>
    <property type="match status" value="1"/>
</dbReference>
<dbReference type="AlphaFoldDB" id="K5VS16"/>